<dbReference type="InterPro" id="IPR000160">
    <property type="entry name" value="GGDEF_dom"/>
</dbReference>
<evidence type="ECO:0000313" key="7">
    <source>
        <dbReference type="Proteomes" id="UP000016570"/>
    </source>
</evidence>
<dbReference type="SUPFAM" id="SSF55073">
    <property type="entry name" value="Nucleotide cyclase"/>
    <property type="match status" value="1"/>
</dbReference>
<dbReference type="Proteomes" id="UP000016570">
    <property type="component" value="Unassembled WGS sequence"/>
</dbReference>
<organism evidence="6 7">
    <name type="scientific">Vibrio proteolyticus NBRC 13287</name>
    <dbReference type="NCBI Taxonomy" id="1219065"/>
    <lineage>
        <taxon>Bacteria</taxon>
        <taxon>Pseudomonadati</taxon>
        <taxon>Pseudomonadota</taxon>
        <taxon>Gammaproteobacteria</taxon>
        <taxon>Vibrionales</taxon>
        <taxon>Vibrionaceae</taxon>
        <taxon>Vibrio</taxon>
    </lineage>
</organism>
<dbReference type="GO" id="GO:0052621">
    <property type="term" value="F:diguanylate cyclase activity"/>
    <property type="evidence" value="ECO:0007669"/>
    <property type="project" value="UniProtKB-EC"/>
</dbReference>
<evidence type="ECO:0000313" key="6">
    <source>
        <dbReference type="EMBL" id="GAD67400.1"/>
    </source>
</evidence>
<dbReference type="EC" id="2.7.7.65" evidence="2"/>
<protein>
    <recommendedName>
        <fullName evidence="2">diguanylate cyclase</fullName>
        <ecNumber evidence="2">2.7.7.65</ecNumber>
    </recommendedName>
</protein>
<dbReference type="SMART" id="SM00267">
    <property type="entry name" value="GGDEF"/>
    <property type="match status" value="1"/>
</dbReference>
<dbReference type="PROSITE" id="PS50887">
    <property type="entry name" value="GGDEF"/>
    <property type="match status" value="1"/>
</dbReference>
<evidence type="ECO:0000256" key="1">
    <source>
        <dbReference type="ARBA" id="ARBA00001946"/>
    </source>
</evidence>
<evidence type="ECO:0000259" key="5">
    <source>
        <dbReference type="PROSITE" id="PS50887"/>
    </source>
</evidence>
<dbReference type="CDD" id="cd13706">
    <property type="entry name" value="PBP2_HisK_like_1"/>
    <property type="match status" value="1"/>
</dbReference>
<dbReference type="eggNOG" id="COG2199">
    <property type="taxonomic scope" value="Bacteria"/>
</dbReference>
<dbReference type="PANTHER" id="PTHR45138">
    <property type="entry name" value="REGULATORY COMPONENTS OF SENSORY TRANSDUCTION SYSTEM"/>
    <property type="match status" value="1"/>
</dbReference>
<keyword evidence="3" id="KW-0812">Transmembrane</keyword>
<dbReference type="PANTHER" id="PTHR45138:SF5">
    <property type="entry name" value="BIFUNCTIONAL PERIPLASMIC SUBSTRATE BINDING PROTEIN_CYTOPLASMIC DIGUANYLATE CYCLASE"/>
    <property type="match status" value="1"/>
</dbReference>
<keyword evidence="3" id="KW-1133">Transmembrane helix</keyword>
<dbReference type="Pfam" id="PF00497">
    <property type="entry name" value="SBP_bac_3"/>
    <property type="match status" value="1"/>
</dbReference>
<dbReference type="Pfam" id="PF00990">
    <property type="entry name" value="GGDEF"/>
    <property type="match status" value="1"/>
</dbReference>
<keyword evidence="7" id="KW-1185">Reference proteome</keyword>
<dbReference type="AlphaFoldDB" id="U3A140"/>
<dbReference type="EMBL" id="BATJ01000007">
    <property type="protein sequence ID" value="GAD67400.1"/>
    <property type="molecule type" value="Genomic_DNA"/>
</dbReference>
<dbReference type="Gene3D" id="3.40.190.10">
    <property type="entry name" value="Periplasmic binding protein-like II"/>
    <property type="match status" value="2"/>
</dbReference>
<keyword evidence="3" id="KW-0472">Membrane</keyword>
<dbReference type="GO" id="GO:1902201">
    <property type="term" value="P:negative regulation of bacterial-type flagellum-dependent cell motility"/>
    <property type="evidence" value="ECO:0007669"/>
    <property type="project" value="TreeGrafter"/>
</dbReference>
<proteinExistence type="predicted"/>
<dbReference type="InterPro" id="IPR043128">
    <property type="entry name" value="Rev_trsase/Diguanyl_cyclase"/>
</dbReference>
<feature type="transmembrane region" description="Helical" evidence="3">
    <location>
        <begin position="257"/>
        <end position="279"/>
    </location>
</feature>
<reference evidence="6 7" key="1">
    <citation type="submission" date="2013-09" db="EMBL/GenBank/DDBJ databases">
        <title>Whole genome shotgun sequence of Vibrio proteolyticus NBRC 13287.</title>
        <authorList>
            <person name="Isaki S."/>
            <person name="Hosoyama A."/>
            <person name="Numata M."/>
            <person name="Hashimoto M."/>
            <person name="Hosoyama Y."/>
            <person name="Tsuchikane K."/>
            <person name="Noguchi M."/>
            <person name="Hirakata S."/>
            <person name="Ichikawa N."/>
            <person name="Ohji S."/>
            <person name="Yamazoe A."/>
            <person name="Fujita N."/>
        </authorList>
    </citation>
    <scope>NUCLEOTIDE SEQUENCE [LARGE SCALE GENOMIC DNA]</scope>
    <source>
        <strain evidence="6 7">NBRC 13287</strain>
    </source>
</reference>
<comment type="caution">
    <text evidence="6">The sequence shown here is derived from an EMBL/GenBank/DDBJ whole genome shotgun (WGS) entry which is preliminary data.</text>
</comment>
<sequence length="467" mass="52576">MKLRLLLLLGCVVLFLTRTVSAEVDDQNTLIVANSKAWKPFAYLNENGEPAGILIDLWSAYGKANNVRVEFYLVDWNQSLEAMKSGKADVHGGLLWSAKRDHFLDYAAPIFTIETQLYLSDRLMGTDVNLFLEGKHTYPVGVVRGGYEEEFAMRQYPNLPLLRFDNNEIMLKAAFSGDIQAFIADLQVANFYLYSSTNPASFVGVRHLYSGELRPAVPQGKSRNLSTIMTGIENIPQEEKARIMNRWMYIKTVYPDYLWPIIGAITVIAMVAFIVALIMTVKLRTRQLKQANQELMILSQTDALTGLCNRRHFMTQFDMCVSKGRRVAVMVFDIDDFKSINDRFGHSVGDIVIREVAQTVSYVAGRDKVVGRIGGEEFAVVFDNTTFEHATQIANQICQSVRERTISSILDDNVTVSLGCAYYLKANQKITLTDADKLMYQAKHSGKDQAVIKRFAQIDSDDVAYSA</sequence>
<dbReference type="InterPro" id="IPR001638">
    <property type="entry name" value="Solute-binding_3/MltF_N"/>
</dbReference>
<feature type="signal peptide" evidence="4">
    <location>
        <begin position="1"/>
        <end position="22"/>
    </location>
</feature>
<dbReference type="Gene3D" id="3.30.70.270">
    <property type="match status" value="1"/>
</dbReference>
<dbReference type="NCBIfam" id="TIGR00254">
    <property type="entry name" value="GGDEF"/>
    <property type="match status" value="1"/>
</dbReference>
<dbReference type="SMART" id="SM00062">
    <property type="entry name" value="PBPb"/>
    <property type="match status" value="1"/>
</dbReference>
<comment type="cofactor">
    <cofactor evidence="1">
        <name>Mg(2+)</name>
        <dbReference type="ChEBI" id="CHEBI:18420"/>
    </cofactor>
</comment>
<feature type="chain" id="PRO_5004637498" description="diguanylate cyclase" evidence="4">
    <location>
        <begin position="23"/>
        <end position="467"/>
    </location>
</feature>
<dbReference type="eggNOG" id="COG0834">
    <property type="taxonomic scope" value="Bacteria"/>
</dbReference>
<evidence type="ECO:0000256" key="2">
    <source>
        <dbReference type="ARBA" id="ARBA00012528"/>
    </source>
</evidence>
<dbReference type="GO" id="GO:0005886">
    <property type="term" value="C:plasma membrane"/>
    <property type="evidence" value="ECO:0007669"/>
    <property type="project" value="TreeGrafter"/>
</dbReference>
<dbReference type="SUPFAM" id="SSF53850">
    <property type="entry name" value="Periplasmic binding protein-like II"/>
    <property type="match status" value="1"/>
</dbReference>
<dbReference type="CDD" id="cd01949">
    <property type="entry name" value="GGDEF"/>
    <property type="match status" value="1"/>
</dbReference>
<dbReference type="STRING" id="1219065.VPR01S_07_01990"/>
<name>U3A140_VIBPR</name>
<dbReference type="InterPro" id="IPR029787">
    <property type="entry name" value="Nucleotide_cyclase"/>
</dbReference>
<dbReference type="GO" id="GO:0043709">
    <property type="term" value="P:cell adhesion involved in single-species biofilm formation"/>
    <property type="evidence" value="ECO:0007669"/>
    <property type="project" value="TreeGrafter"/>
</dbReference>
<dbReference type="InterPro" id="IPR050469">
    <property type="entry name" value="Diguanylate_Cyclase"/>
</dbReference>
<feature type="domain" description="GGDEF" evidence="5">
    <location>
        <begin position="325"/>
        <end position="455"/>
    </location>
</feature>
<accession>U3A140</accession>
<dbReference type="FunFam" id="3.30.70.270:FF:000001">
    <property type="entry name" value="Diguanylate cyclase domain protein"/>
    <property type="match status" value="1"/>
</dbReference>
<gene>
    <name evidence="6" type="ORF">VPR01S_07_01990</name>
</gene>
<evidence type="ECO:0000256" key="4">
    <source>
        <dbReference type="SAM" id="SignalP"/>
    </source>
</evidence>
<evidence type="ECO:0000256" key="3">
    <source>
        <dbReference type="SAM" id="Phobius"/>
    </source>
</evidence>
<keyword evidence="4" id="KW-0732">Signal</keyword>